<dbReference type="EMBL" id="JAHIBW010000025">
    <property type="protein sequence ID" value="KAG7297788.1"/>
    <property type="molecule type" value="Genomic_DNA"/>
</dbReference>
<proteinExistence type="predicted"/>
<protein>
    <submittedName>
        <fullName evidence="1">Uncharacterized protein</fullName>
    </submittedName>
</protein>
<evidence type="ECO:0000313" key="1">
    <source>
        <dbReference type="EMBL" id="KAG7297788.1"/>
    </source>
</evidence>
<sequence length="111" mass="12116">LDHTEFGADQFFNLANQLMLDSRSLQGCALRLACWSAQTTEYNGMEILNSISSNQILSTMVNVTAATEALRSGRQGADCLQYGPCALQQHLVPALLRGITSFTSQKGSRFN</sequence>
<dbReference type="Proteomes" id="UP000823941">
    <property type="component" value="Chromosome 25"/>
</dbReference>
<gene>
    <name evidence="1" type="ORF">JYU34_018530</name>
</gene>
<name>A0ABQ7Q1L4_PLUXY</name>
<accession>A0ABQ7Q1L4</accession>
<organism evidence="1 2">
    <name type="scientific">Plutella xylostella</name>
    <name type="common">Diamondback moth</name>
    <name type="synonym">Plutella maculipennis</name>
    <dbReference type="NCBI Taxonomy" id="51655"/>
    <lineage>
        <taxon>Eukaryota</taxon>
        <taxon>Metazoa</taxon>
        <taxon>Ecdysozoa</taxon>
        <taxon>Arthropoda</taxon>
        <taxon>Hexapoda</taxon>
        <taxon>Insecta</taxon>
        <taxon>Pterygota</taxon>
        <taxon>Neoptera</taxon>
        <taxon>Endopterygota</taxon>
        <taxon>Lepidoptera</taxon>
        <taxon>Glossata</taxon>
        <taxon>Ditrysia</taxon>
        <taxon>Yponomeutoidea</taxon>
        <taxon>Plutellidae</taxon>
        <taxon>Plutella</taxon>
    </lineage>
</organism>
<keyword evidence="2" id="KW-1185">Reference proteome</keyword>
<comment type="caution">
    <text evidence="1">The sequence shown here is derived from an EMBL/GenBank/DDBJ whole genome shotgun (WGS) entry which is preliminary data.</text>
</comment>
<feature type="non-terminal residue" evidence="1">
    <location>
        <position position="1"/>
    </location>
</feature>
<evidence type="ECO:0000313" key="2">
    <source>
        <dbReference type="Proteomes" id="UP000823941"/>
    </source>
</evidence>
<reference evidence="1 2" key="1">
    <citation type="submission" date="2021-06" db="EMBL/GenBank/DDBJ databases">
        <title>A haploid diamondback moth (Plutella xylostella L.) genome assembly resolves 31 chromosomes and identifies a diamide resistance mutation.</title>
        <authorList>
            <person name="Ward C.M."/>
            <person name="Perry K.D."/>
            <person name="Baker G."/>
            <person name="Powis K."/>
            <person name="Heckel D.G."/>
            <person name="Baxter S.W."/>
        </authorList>
    </citation>
    <scope>NUCLEOTIDE SEQUENCE [LARGE SCALE GENOMIC DNA]</scope>
    <source>
        <strain evidence="1 2">LV</strain>
        <tissue evidence="1">Single pupa</tissue>
    </source>
</reference>